<dbReference type="GO" id="GO:0005543">
    <property type="term" value="F:phospholipid binding"/>
    <property type="evidence" value="ECO:0007669"/>
    <property type="project" value="TreeGrafter"/>
</dbReference>
<evidence type="ECO:0000256" key="4">
    <source>
        <dbReference type="PROSITE-ProRule" id="PRU01077"/>
    </source>
</evidence>
<dbReference type="GO" id="GO:0005768">
    <property type="term" value="C:endosome"/>
    <property type="evidence" value="ECO:0007669"/>
    <property type="project" value="TreeGrafter"/>
</dbReference>
<dbReference type="InterPro" id="IPR031160">
    <property type="entry name" value="F_BAR_dom"/>
</dbReference>
<proteinExistence type="predicted"/>
<dbReference type="SMART" id="SM00055">
    <property type="entry name" value="FCH"/>
    <property type="match status" value="1"/>
</dbReference>
<dbReference type="GO" id="GO:0007010">
    <property type="term" value="P:cytoskeleton organization"/>
    <property type="evidence" value="ECO:0007669"/>
    <property type="project" value="TreeGrafter"/>
</dbReference>
<dbReference type="SUPFAM" id="SSF50044">
    <property type="entry name" value="SH3-domain"/>
    <property type="match status" value="1"/>
</dbReference>
<sequence>MFCRPCSNCMAADVLAPGFWEIGAYKNNVRRMKDGIDELDDFTKMARERADIEAKYGKTMQQFAEKWKAHVDKAVQSGSIKKAWLGVLEEAEAISVQHNRVKDRLMDEVLKTLALYRKENYHPSAFRAPKEIREAEEGFERAQRKWKKLYEKLESSKKAYYSACRQEKSALVNLTNSQADSSVSLDGAQKLRDRLEKCREDVQKCKSAYEKNIAEITQYRAPYIEDMTFEFEKCQAMEMKRSRFFVEMVCATQQVLVDLARNNKFAQLHGSLEETLRSCDENALTSDLQAWSSINGKDARTEWPAFEEYTEQIRTIASKSGQNSSNAVVLTKQIIKTDDVPGPASVPATAYSDNGKNSDSDTNTFDSRKNAIHKDKAQHGQQNADRHWENRGGFHGSNVSNNYFGNERVIFQYCVVVALDSPPLSTTTPDSAKYGDFEELHTKSMATVLYDYSPLENDEIPLQKGETIEVLSDADSLGWCTGRKNGEIIFYILEVFLFRDILHTLTLY</sequence>
<dbReference type="PANTHER" id="PTHR23065">
    <property type="entry name" value="PROLINE-SERINE-THREONINE PHOSPHATASE INTERACTING PROTEIN 1"/>
    <property type="match status" value="1"/>
</dbReference>
<feature type="compositionally biased region" description="Polar residues" evidence="5">
    <location>
        <begin position="351"/>
        <end position="365"/>
    </location>
</feature>
<evidence type="ECO:0000256" key="2">
    <source>
        <dbReference type="ARBA" id="ARBA00022443"/>
    </source>
</evidence>
<evidence type="ECO:0000256" key="3">
    <source>
        <dbReference type="PROSITE-ProRule" id="PRU00192"/>
    </source>
</evidence>
<evidence type="ECO:0000259" key="7">
    <source>
        <dbReference type="PROSITE" id="PS51741"/>
    </source>
</evidence>
<dbReference type="InterPro" id="IPR001452">
    <property type="entry name" value="SH3_domain"/>
</dbReference>
<dbReference type="FunFam" id="1.20.1270.60:FF:000009">
    <property type="entry name" value="Protein kinase C and casein kinase substrate in neurons 2"/>
    <property type="match status" value="1"/>
</dbReference>
<dbReference type="OrthoDB" id="10255128at2759"/>
<feature type="domain" description="SH3" evidence="6">
    <location>
        <begin position="441"/>
        <end position="502"/>
    </location>
</feature>
<organism evidence="8 9">
    <name type="scientific">Ancylostoma ceylanicum</name>
    <dbReference type="NCBI Taxonomy" id="53326"/>
    <lineage>
        <taxon>Eukaryota</taxon>
        <taxon>Metazoa</taxon>
        <taxon>Ecdysozoa</taxon>
        <taxon>Nematoda</taxon>
        <taxon>Chromadorea</taxon>
        <taxon>Rhabditida</taxon>
        <taxon>Rhabditina</taxon>
        <taxon>Rhabditomorpha</taxon>
        <taxon>Strongyloidea</taxon>
        <taxon>Ancylostomatidae</taxon>
        <taxon>Ancylostomatinae</taxon>
        <taxon>Ancylostoma</taxon>
    </lineage>
</organism>
<accession>A0A016SGD6</accession>
<dbReference type="Gene3D" id="1.20.1270.60">
    <property type="entry name" value="Arfaptin homology (AH) domain/BAR domain"/>
    <property type="match status" value="1"/>
</dbReference>
<dbReference type="GO" id="GO:0005886">
    <property type="term" value="C:plasma membrane"/>
    <property type="evidence" value="ECO:0007669"/>
    <property type="project" value="TreeGrafter"/>
</dbReference>
<dbReference type="GO" id="GO:0097320">
    <property type="term" value="P:plasma membrane tubulation"/>
    <property type="evidence" value="ECO:0007669"/>
    <property type="project" value="TreeGrafter"/>
</dbReference>
<evidence type="ECO:0000313" key="8">
    <source>
        <dbReference type="EMBL" id="EYB89655.1"/>
    </source>
</evidence>
<evidence type="ECO:0000256" key="1">
    <source>
        <dbReference type="ARBA" id="ARBA00004184"/>
    </source>
</evidence>
<keyword evidence="4" id="KW-0175">Coiled coil</keyword>
<keyword evidence="2 3" id="KW-0728">SH3 domain</keyword>
<dbReference type="Proteomes" id="UP000024635">
    <property type="component" value="Unassembled WGS sequence"/>
</dbReference>
<dbReference type="AlphaFoldDB" id="A0A016SGD6"/>
<comment type="caution">
    <text evidence="8">The sequence shown here is derived from an EMBL/GenBank/DDBJ whole genome shotgun (WGS) entry which is preliminary data.</text>
</comment>
<dbReference type="PROSITE" id="PS51741">
    <property type="entry name" value="F_BAR"/>
    <property type="match status" value="1"/>
</dbReference>
<reference evidence="9" key="1">
    <citation type="journal article" date="2015" name="Nat. Genet.">
        <title>The genome and transcriptome of the zoonotic hookworm Ancylostoma ceylanicum identify infection-specific gene families.</title>
        <authorList>
            <person name="Schwarz E.M."/>
            <person name="Hu Y."/>
            <person name="Antoshechkin I."/>
            <person name="Miller M.M."/>
            <person name="Sternberg P.W."/>
            <person name="Aroian R.V."/>
        </authorList>
    </citation>
    <scope>NUCLEOTIDE SEQUENCE</scope>
    <source>
        <strain evidence="9">HY135</strain>
    </source>
</reference>
<dbReference type="PROSITE" id="PS50002">
    <property type="entry name" value="SH3"/>
    <property type="match status" value="1"/>
</dbReference>
<feature type="region of interest" description="Disordered" evidence="5">
    <location>
        <begin position="339"/>
        <end position="367"/>
    </location>
</feature>
<keyword evidence="9" id="KW-1185">Reference proteome</keyword>
<dbReference type="InterPro" id="IPR027267">
    <property type="entry name" value="AH/BAR_dom_sf"/>
</dbReference>
<evidence type="ECO:0000256" key="5">
    <source>
        <dbReference type="SAM" id="MobiDB-lite"/>
    </source>
</evidence>
<dbReference type="STRING" id="53326.A0A016SGD6"/>
<feature type="domain" description="F-BAR" evidence="7">
    <location>
        <begin position="10"/>
        <end position="284"/>
    </location>
</feature>
<evidence type="ECO:0000313" key="9">
    <source>
        <dbReference type="Proteomes" id="UP000024635"/>
    </source>
</evidence>
<dbReference type="InterPro" id="IPR001060">
    <property type="entry name" value="FCH_dom"/>
</dbReference>
<dbReference type="SUPFAM" id="SSF103657">
    <property type="entry name" value="BAR/IMD domain-like"/>
    <property type="match status" value="1"/>
</dbReference>
<comment type="subcellular location">
    <subcellularLocation>
        <location evidence="1">Endomembrane system</location>
        <topology evidence="1">Peripheral membrane protein</topology>
    </subcellularLocation>
</comment>
<gene>
    <name evidence="8" type="primary">Acey_s0229.g2917</name>
    <name evidence="8" type="synonym">Acey-sdpn-1</name>
    <name evidence="8" type="ORF">Y032_0229g2917</name>
</gene>
<evidence type="ECO:0008006" key="10">
    <source>
        <dbReference type="Google" id="ProtNLM"/>
    </source>
</evidence>
<dbReference type="Pfam" id="PF00018">
    <property type="entry name" value="SH3_1"/>
    <property type="match status" value="1"/>
</dbReference>
<dbReference type="Gene3D" id="2.30.30.40">
    <property type="entry name" value="SH3 Domains"/>
    <property type="match status" value="1"/>
</dbReference>
<dbReference type="GO" id="GO:0030100">
    <property type="term" value="P:regulation of endocytosis"/>
    <property type="evidence" value="ECO:0007669"/>
    <property type="project" value="TreeGrafter"/>
</dbReference>
<protein>
    <recommendedName>
        <fullName evidence="10">F-BAR domain-containing protein</fullName>
    </recommendedName>
</protein>
<dbReference type="InterPro" id="IPR036028">
    <property type="entry name" value="SH3-like_dom_sf"/>
</dbReference>
<evidence type="ECO:0000259" key="6">
    <source>
        <dbReference type="PROSITE" id="PS50002"/>
    </source>
</evidence>
<dbReference type="EMBL" id="JARK01001565">
    <property type="protein sequence ID" value="EYB89655.1"/>
    <property type="molecule type" value="Genomic_DNA"/>
</dbReference>
<dbReference type="PANTHER" id="PTHR23065:SF11">
    <property type="entry name" value="SYNDAPIN, ISOFORM C"/>
    <property type="match status" value="1"/>
</dbReference>
<name>A0A016SGD6_9BILA</name>
<dbReference type="Pfam" id="PF00611">
    <property type="entry name" value="FCH"/>
    <property type="match status" value="1"/>
</dbReference>